<geneLocation type="plastid" evidence="11"/>
<evidence type="ECO:0000256" key="8">
    <source>
        <dbReference type="ARBA" id="ARBA00031776"/>
    </source>
</evidence>
<dbReference type="SMART" id="SM00662">
    <property type="entry name" value="RPOLD"/>
    <property type="match status" value="1"/>
</dbReference>
<reference evidence="11" key="1">
    <citation type="journal article" date="2019" name="Front. Microbiol.">
        <title>Evolutionary Analysis of Unicellular Species in Chlamydomonadales Through Chloroplast Genome Comparison With the Colonial Volvocine Algae.</title>
        <authorList>
            <person name="Hu Y."/>
            <person name="Xing W."/>
            <person name="Song H."/>
            <person name="Zhu H."/>
            <person name="Liu G."/>
            <person name="Hu Z."/>
        </authorList>
    </citation>
    <scope>NUCLEOTIDE SEQUENCE</scope>
</reference>
<keyword evidence="4" id="KW-0240">DNA-directed RNA polymerase</keyword>
<evidence type="ECO:0000256" key="9">
    <source>
        <dbReference type="ARBA" id="ARBA00048552"/>
    </source>
</evidence>
<comment type="catalytic activity">
    <reaction evidence="9">
        <text>RNA(n) + a ribonucleoside 5'-triphosphate = RNA(n+1) + diphosphate</text>
        <dbReference type="Rhea" id="RHEA:21248"/>
        <dbReference type="Rhea" id="RHEA-COMP:14527"/>
        <dbReference type="Rhea" id="RHEA-COMP:17342"/>
        <dbReference type="ChEBI" id="CHEBI:33019"/>
        <dbReference type="ChEBI" id="CHEBI:61557"/>
        <dbReference type="ChEBI" id="CHEBI:140395"/>
        <dbReference type="EC" id="2.7.7.6"/>
    </reaction>
</comment>
<dbReference type="GO" id="GO:0005737">
    <property type="term" value="C:cytoplasm"/>
    <property type="evidence" value="ECO:0007669"/>
    <property type="project" value="UniProtKB-ARBA"/>
</dbReference>
<sequence length="609" mass="68798">MNIKNIMTKIKTTDFFIACKQSRIENNTSFYGCFYVGPFDDNISQTLANDLRRTLLSELTGLAITSIEIEGVVHKFSNLPGMKESVLDLICNLQNIVFKKQEINTKILGNTKKTYTGFLNVHGPRVIKAIDLRLPAFIQCVDPNQYIATLAEDGFLNMKFNINEGRGTVKQKPYNLDVNTLKKRNILQQNFKIAANKQENDKTVLKGKLQRKTNSMPVGTVEDGYCVDKASIRPPYSGRMANTIPLDAIFMPITKINCIVEENLLYSEFSTDLQNTNDSAKYNNNLLPQNINMAAKVKKLNSFVNLQKKQLSNVKLIPWQSNALYFNIITQNPTQPQENFFLACKPTTMLIPFNTSIKKPFIFAPKISMTQTVKSEILHFPPKVNKTASTPLLAEASRAKPKKILSQALNKKLIWLPTNKKIQNNMFLEYSKNLKLKPLRKKAHLIIEIWTNGSIHPRQALYEAFSILSNIFLKLQTVKTFSPFKSNYNLKQPQENNLLAARAATIALLAPRSNISEASRAKHTKKDKNNKINRKKWLSEHPGLASLKAPIGILPISLRAYTTLKKTGIFSINDLIKYSKKDLLKIKNLGVKSLFEIEASLSSLGLTLS</sequence>
<comment type="function">
    <text evidence="1">DNA-dependent RNA polymerase catalyzes the transcription of DNA into RNA using the four ribonucleoside triphosphates as substrates.</text>
</comment>
<dbReference type="Gene3D" id="2.170.120.12">
    <property type="entry name" value="DNA-directed RNA polymerase, insert domain"/>
    <property type="match status" value="1"/>
</dbReference>
<dbReference type="Gene3D" id="3.30.1360.10">
    <property type="entry name" value="RNA polymerase, RBP11-like subunit"/>
    <property type="match status" value="1"/>
</dbReference>
<name>A0A6C0RW00_9CHLO</name>
<dbReference type="InterPro" id="IPR011263">
    <property type="entry name" value="DNA-dir_RNA_pol_RpoA/D/Rpb3"/>
</dbReference>
<dbReference type="AlphaFoldDB" id="A0A6C0RW00"/>
<evidence type="ECO:0000256" key="6">
    <source>
        <dbReference type="ARBA" id="ARBA00022695"/>
    </source>
</evidence>
<accession>A0A6C0RW00</accession>
<evidence type="ECO:0000256" key="7">
    <source>
        <dbReference type="ARBA" id="ARBA00023163"/>
    </source>
</evidence>
<dbReference type="GO" id="GO:0006351">
    <property type="term" value="P:DNA-templated transcription"/>
    <property type="evidence" value="ECO:0007669"/>
    <property type="project" value="InterPro"/>
</dbReference>
<evidence type="ECO:0000256" key="2">
    <source>
        <dbReference type="ARBA" id="ARBA00007123"/>
    </source>
</evidence>
<dbReference type="GO" id="GO:0046983">
    <property type="term" value="F:protein dimerization activity"/>
    <property type="evidence" value="ECO:0007669"/>
    <property type="project" value="InterPro"/>
</dbReference>
<dbReference type="InterPro" id="IPR036643">
    <property type="entry name" value="RNApol_insert_sf"/>
</dbReference>
<dbReference type="EC" id="2.7.7.6" evidence="3"/>
<proteinExistence type="inferred from homology"/>
<dbReference type="InterPro" id="IPR011260">
    <property type="entry name" value="RNAP_asu_C"/>
</dbReference>
<dbReference type="EMBL" id="MH511747">
    <property type="protein sequence ID" value="QIA46943.1"/>
    <property type="molecule type" value="Genomic_DNA"/>
</dbReference>
<dbReference type="Pfam" id="PF01000">
    <property type="entry name" value="RNA_pol_A_bac"/>
    <property type="match status" value="1"/>
</dbReference>
<dbReference type="InterPro" id="IPR036603">
    <property type="entry name" value="RBP11-like"/>
</dbReference>
<dbReference type="GO" id="GO:0003899">
    <property type="term" value="F:DNA-directed RNA polymerase activity"/>
    <property type="evidence" value="ECO:0007669"/>
    <property type="project" value="UniProtKB-EC"/>
</dbReference>
<evidence type="ECO:0000256" key="3">
    <source>
        <dbReference type="ARBA" id="ARBA00012418"/>
    </source>
</evidence>
<dbReference type="SUPFAM" id="SSF55257">
    <property type="entry name" value="RBP11-like subunits of RNA polymerase"/>
    <property type="match status" value="2"/>
</dbReference>
<evidence type="ECO:0000259" key="10">
    <source>
        <dbReference type="SMART" id="SM00662"/>
    </source>
</evidence>
<dbReference type="Pfam" id="PF03118">
    <property type="entry name" value="RNA_pol_A_CTD"/>
    <property type="match status" value="1"/>
</dbReference>
<dbReference type="Gene3D" id="1.10.150.20">
    <property type="entry name" value="5' to 3' exonuclease, C-terminal subdomain"/>
    <property type="match status" value="1"/>
</dbReference>
<dbReference type="Pfam" id="PF01193">
    <property type="entry name" value="RNA_pol_L"/>
    <property type="match status" value="1"/>
</dbReference>
<keyword evidence="11" id="KW-0934">Plastid</keyword>
<dbReference type="InterPro" id="IPR011262">
    <property type="entry name" value="DNA-dir_RNA_pol_insert"/>
</dbReference>
<evidence type="ECO:0000256" key="1">
    <source>
        <dbReference type="ARBA" id="ARBA00004026"/>
    </source>
</evidence>
<protein>
    <recommendedName>
        <fullName evidence="3">DNA-directed RNA polymerase</fullName>
        <ecNumber evidence="3">2.7.7.6</ecNumber>
    </recommendedName>
    <alternativeName>
        <fullName evidence="8">Plastid-encoded RNA polymerase subunit alpha</fullName>
    </alternativeName>
</protein>
<comment type="similarity">
    <text evidence="2">Belongs to the RNA polymerase alpha chain family.</text>
</comment>
<keyword evidence="5" id="KW-0808">Transferase</keyword>
<gene>
    <name evidence="11" type="primary">rpoA</name>
</gene>
<dbReference type="GO" id="GO:0003677">
    <property type="term" value="F:DNA binding"/>
    <property type="evidence" value="ECO:0007669"/>
    <property type="project" value="InterPro"/>
</dbReference>
<evidence type="ECO:0000313" key="11">
    <source>
        <dbReference type="EMBL" id="QIA46943.1"/>
    </source>
</evidence>
<evidence type="ECO:0000256" key="5">
    <source>
        <dbReference type="ARBA" id="ARBA00022679"/>
    </source>
</evidence>
<dbReference type="SUPFAM" id="SSF56553">
    <property type="entry name" value="Insert subdomain of RNA polymerase alpha subunit"/>
    <property type="match status" value="1"/>
</dbReference>
<organism evidence="11">
    <name type="scientific">Volvulina compacta</name>
    <dbReference type="NCBI Taxonomy" id="51721"/>
    <lineage>
        <taxon>Eukaryota</taxon>
        <taxon>Viridiplantae</taxon>
        <taxon>Chlorophyta</taxon>
        <taxon>core chlorophytes</taxon>
        <taxon>Chlorophyceae</taxon>
        <taxon>CS clade</taxon>
        <taxon>Chlamydomonadales</taxon>
        <taxon>Volvocaceae</taxon>
        <taxon>Volvulina</taxon>
    </lineage>
</organism>
<keyword evidence="6" id="KW-0548">Nucleotidyltransferase</keyword>
<dbReference type="GO" id="GO:0000428">
    <property type="term" value="C:DNA-directed RNA polymerase complex"/>
    <property type="evidence" value="ECO:0007669"/>
    <property type="project" value="UniProtKB-KW"/>
</dbReference>
<dbReference type="SUPFAM" id="SSF47789">
    <property type="entry name" value="C-terminal domain of RNA polymerase alpha subunit"/>
    <property type="match status" value="1"/>
</dbReference>
<evidence type="ECO:0000256" key="4">
    <source>
        <dbReference type="ARBA" id="ARBA00022478"/>
    </source>
</evidence>
<feature type="domain" description="DNA-directed RNA polymerase RpoA/D/Rpb3-type" evidence="10">
    <location>
        <begin position="31"/>
        <end position="215"/>
    </location>
</feature>
<keyword evidence="7" id="KW-0804">Transcription</keyword>